<feature type="region of interest" description="Disordered" evidence="4">
    <location>
        <begin position="515"/>
        <end position="538"/>
    </location>
</feature>
<comment type="similarity">
    <text evidence="2">Belongs to the methyl-accepting chemotaxis (MCP) protein family.</text>
</comment>
<evidence type="ECO:0000256" key="5">
    <source>
        <dbReference type="SAM" id="Phobius"/>
    </source>
</evidence>
<evidence type="ECO:0000313" key="8">
    <source>
        <dbReference type="EMBL" id="MET3615413.1"/>
    </source>
</evidence>
<dbReference type="RefSeq" id="WP_354557890.1">
    <property type="nucleotide sequence ID" value="NZ_JBEPMB010000007.1"/>
</dbReference>
<sequence>MQFKSIKSKIAVLSGLCVLTAVGGVLGYGVFSAQSRQAFVTENVSSLTEDLTKDGLKRLASTQAGIIRASLDEAFGAARNMARSFEMAASEKDGTHAGSRRAQFNAILLNVLKDNPRFNGTYSAWEPNAIDGNDAGFKNNAGAGSDSTGRFLPYWTRAADGKIAIQPLVEYDSSATHPNGLVKGGWYIGPATTGRESLLAPLPYIVQGKSVYLATMSVPVIADGKFVGVAGADFDLAFVQKLAESVKASIYDGKASVDIVTSAGLVVASSEHPEKIGGPYSAVRSDASKVLGDISKGADSVVADDKAFTALAPIVNGRTQATWSVVVDVPRDVALAKADALRDALAARSRQDTTLQFVVSAVMAVAGIVAMWLVAGGIAGPIGAMTAAMRRLAGGDLEVAVPGEGRADEIGAMAGAVVVFRENAVATRQLEADATSQRQMSEAERQRVAEAEHRKATETTHATMQIGLGLQHLADGDLGFRLTEPFAADFEQLRQDFNRSLSQLAQAMSAVANSAESIDSGSREISRSADDLSKRTEQQAASLEETAAALDEITANVSNSSQRADEARKIAARANDSATESGRVVAGAVDAIHRIEQSSSQIANIIGVIDEIAFQTNLLALNAGVEAARAGEAGKGFAVVAQEVRELAQRSAQAAREIKELIQSSAAEVGHGVKLVSQTGDALKTIADYVININQHMEAIATSAREQAVGLSEVNTAVNQMDQVTQQNAAMVEEANAASGALADESHTLKELIARFKLDHSAGMQVEALRQTARAMAPKAAAAAARPKLAANGGRVTNEWTEF</sequence>
<proteinExistence type="inferred from homology"/>
<dbReference type="EMBL" id="JBEPMB010000007">
    <property type="protein sequence ID" value="MET3615413.1"/>
    <property type="molecule type" value="Genomic_DNA"/>
</dbReference>
<keyword evidence="5" id="KW-0472">Membrane</keyword>
<dbReference type="InterPro" id="IPR003660">
    <property type="entry name" value="HAMP_dom"/>
</dbReference>
<keyword evidence="5" id="KW-1133">Transmembrane helix</keyword>
<evidence type="ECO:0000256" key="2">
    <source>
        <dbReference type="ARBA" id="ARBA00029447"/>
    </source>
</evidence>
<dbReference type="SUPFAM" id="SSF158472">
    <property type="entry name" value="HAMP domain-like"/>
    <property type="match status" value="1"/>
</dbReference>
<feature type="compositionally biased region" description="Basic and acidic residues" evidence="4">
    <location>
        <begin position="521"/>
        <end position="537"/>
    </location>
</feature>
<dbReference type="PROSITE" id="PS50885">
    <property type="entry name" value="HAMP"/>
    <property type="match status" value="2"/>
</dbReference>
<organism evidence="8 9">
    <name type="scientific">Rhizobium aquaticum</name>
    <dbReference type="NCBI Taxonomy" id="1549636"/>
    <lineage>
        <taxon>Bacteria</taxon>
        <taxon>Pseudomonadati</taxon>
        <taxon>Pseudomonadota</taxon>
        <taxon>Alphaproteobacteria</taxon>
        <taxon>Hyphomicrobiales</taxon>
        <taxon>Rhizobiaceae</taxon>
        <taxon>Rhizobium/Agrobacterium group</taxon>
        <taxon>Rhizobium</taxon>
    </lineage>
</organism>
<dbReference type="Pfam" id="PF00015">
    <property type="entry name" value="MCPsignal"/>
    <property type="match status" value="1"/>
</dbReference>
<gene>
    <name evidence="8" type="ORF">ABID16_003757</name>
</gene>
<feature type="domain" description="HAMP" evidence="7">
    <location>
        <begin position="376"/>
        <end position="429"/>
    </location>
</feature>
<dbReference type="SMART" id="SM00304">
    <property type="entry name" value="HAMP"/>
    <property type="match status" value="2"/>
</dbReference>
<dbReference type="CDD" id="cd06225">
    <property type="entry name" value="HAMP"/>
    <property type="match status" value="1"/>
</dbReference>
<dbReference type="PROSITE" id="PS50111">
    <property type="entry name" value="CHEMOTAXIS_TRANSDUC_2"/>
    <property type="match status" value="1"/>
</dbReference>
<dbReference type="SUPFAM" id="SSF58104">
    <property type="entry name" value="Methyl-accepting chemotaxis protein (MCP) signaling domain"/>
    <property type="match status" value="1"/>
</dbReference>
<dbReference type="InterPro" id="IPR004089">
    <property type="entry name" value="MCPsignal_dom"/>
</dbReference>
<feature type="domain" description="HAMP" evidence="7">
    <location>
        <begin position="465"/>
        <end position="509"/>
    </location>
</feature>
<evidence type="ECO:0000256" key="4">
    <source>
        <dbReference type="SAM" id="MobiDB-lite"/>
    </source>
</evidence>
<evidence type="ECO:0000259" key="7">
    <source>
        <dbReference type="PROSITE" id="PS50885"/>
    </source>
</evidence>
<evidence type="ECO:0000313" key="9">
    <source>
        <dbReference type="Proteomes" id="UP001549047"/>
    </source>
</evidence>
<evidence type="ECO:0000256" key="3">
    <source>
        <dbReference type="PROSITE-ProRule" id="PRU00284"/>
    </source>
</evidence>
<keyword evidence="3" id="KW-0807">Transducer</keyword>
<accession>A0ABV2J3W7</accession>
<dbReference type="InterPro" id="IPR051310">
    <property type="entry name" value="MCP_chemotaxis"/>
</dbReference>
<protein>
    <submittedName>
        <fullName evidence="8">Methyl-accepting chemotaxis protein</fullName>
    </submittedName>
</protein>
<dbReference type="Gene3D" id="1.10.8.500">
    <property type="entry name" value="HAMP domain in histidine kinase"/>
    <property type="match status" value="1"/>
</dbReference>
<dbReference type="Gene3D" id="1.10.287.950">
    <property type="entry name" value="Methyl-accepting chemotaxis protein"/>
    <property type="match status" value="1"/>
</dbReference>
<feature type="transmembrane region" description="Helical" evidence="5">
    <location>
        <begin position="357"/>
        <end position="382"/>
    </location>
</feature>
<reference evidence="8 9" key="1">
    <citation type="submission" date="2024-06" db="EMBL/GenBank/DDBJ databases">
        <title>Genomic Encyclopedia of Type Strains, Phase IV (KMG-IV): sequencing the most valuable type-strain genomes for metagenomic binning, comparative biology and taxonomic classification.</title>
        <authorList>
            <person name="Goeker M."/>
        </authorList>
    </citation>
    <scope>NUCLEOTIDE SEQUENCE [LARGE SCALE GENOMIC DNA]</scope>
    <source>
        <strain evidence="8 9">DSM 29780</strain>
    </source>
</reference>
<keyword evidence="9" id="KW-1185">Reference proteome</keyword>
<dbReference type="Proteomes" id="UP001549047">
    <property type="component" value="Unassembled WGS sequence"/>
</dbReference>
<dbReference type="CDD" id="cd11386">
    <property type="entry name" value="MCP_signal"/>
    <property type="match status" value="1"/>
</dbReference>
<evidence type="ECO:0000256" key="1">
    <source>
        <dbReference type="ARBA" id="ARBA00022500"/>
    </source>
</evidence>
<dbReference type="CDD" id="cd12913">
    <property type="entry name" value="PDC1_MCP_like"/>
    <property type="match status" value="1"/>
</dbReference>
<name>A0ABV2J3W7_9HYPH</name>
<dbReference type="Pfam" id="PF00672">
    <property type="entry name" value="HAMP"/>
    <property type="match status" value="1"/>
</dbReference>
<keyword evidence="1" id="KW-0145">Chemotaxis</keyword>
<feature type="domain" description="Methyl-accepting transducer" evidence="6">
    <location>
        <begin position="514"/>
        <end position="743"/>
    </location>
</feature>
<dbReference type="SMART" id="SM00283">
    <property type="entry name" value="MA"/>
    <property type="match status" value="1"/>
</dbReference>
<keyword evidence="5" id="KW-0812">Transmembrane</keyword>
<dbReference type="PANTHER" id="PTHR43531">
    <property type="entry name" value="PROTEIN ICFG"/>
    <property type="match status" value="1"/>
</dbReference>
<evidence type="ECO:0000259" key="6">
    <source>
        <dbReference type="PROSITE" id="PS50111"/>
    </source>
</evidence>
<comment type="caution">
    <text evidence="8">The sequence shown here is derived from an EMBL/GenBank/DDBJ whole genome shotgun (WGS) entry which is preliminary data.</text>
</comment>
<dbReference type="PANTHER" id="PTHR43531:SF11">
    <property type="entry name" value="METHYL-ACCEPTING CHEMOTAXIS PROTEIN 3"/>
    <property type="match status" value="1"/>
</dbReference>
<dbReference type="Gene3D" id="3.30.450.20">
    <property type="entry name" value="PAS domain"/>
    <property type="match status" value="1"/>
</dbReference>
<dbReference type="Pfam" id="PF22673">
    <property type="entry name" value="MCP-like_PDC_1"/>
    <property type="match status" value="1"/>
</dbReference>